<evidence type="ECO:0000313" key="4">
    <source>
        <dbReference type="Ensembl" id="ENSMSIP00000003944.1"/>
    </source>
</evidence>
<feature type="region of interest" description="Disordered" evidence="2">
    <location>
        <begin position="792"/>
        <end position="835"/>
    </location>
</feature>
<evidence type="ECO:0000256" key="1">
    <source>
        <dbReference type="ARBA" id="ARBA00035009"/>
    </source>
</evidence>
<sequence length="903" mass="100630">MENFFLMMNSVIDLWRIPSSMSMVLDMTFAIILGVGIFYLLIPFLKDYPESPPSGSETNIPKVVKMGQRKASKETATLKGCRNFQKNAQDAQNASWPFERPTQHHLLDSSPHSSCHSKKKLKQLFLPQLFSKLKVLEDRIQQLLGSICSEFSDSTVSTVCNSRKSPSESKTVCFSSKFDSAQALGLAKEPPQFCQDQTLSDQPVSPSLVGVTEVQEQENLPSSIPKQTSPSFQCRARRKAHRNTDIGIQTSLPYINEPGQPELNWKDITGCDVQKCQVAVDQPIDNFSKGTLPIKAIQSVLILPEHYQIVYHHEDPQQEEKVINMGEQQEKHVRFLPSEKQPQLQGAFQTNSGGYCKNLPELNQPAQPSIHNPEKYKWSKMVGSELTGMLLNKAKTKFGTPNTIKKDLSVSVEDLTRASSSTPGKGLEIENPPMKRDMLSTKNTTEDLSFLDPKTQMKLESNSMQFPEKHKILPSVSKAEYYSKAARILEKLHQKDPGGTRIETVHSARLGHSSPEVQEIQRTTSPAASHGPSKSHSDQGERYFNVQPNAFWSQEKPQQCRTIVGTGRGILKRSTSPKMSKRAPWKMSEDVVSGHPSWNATSPGPEYCAPSSQAKETYTLKVKDKTHEERPGILKSGGINSLKEESPLPVTEQTGKVVDGVNLVYGSTFELQALTNALAQYLEKSVDNPSKLIIVPVTQVQEDKAESVEAFQLVGSSHYSEVLHEPNHSRLGRGMSSSHRSPEEHSQHFKYSRTEHKLHSGINAQRAWEQDQNKVKGGLGFFQLPTPMGNDYPCSYRGDGKKQQSGLADQKSSDPGHSGIKIGMGDSPHGSHKWHKHSFKYTGIIDKQESVVDHKVFDPHQNTKKGVGRGPLMIPKDNHPVKYRGTGVQEQFALAAQGAYDRR</sequence>
<dbReference type="PANTHER" id="PTHR21859">
    <property type="entry name" value="ACROSOME-SPECIFIC PROTEIN"/>
    <property type="match status" value="1"/>
</dbReference>
<evidence type="ECO:0000313" key="5">
    <source>
        <dbReference type="Proteomes" id="UP000694415"/>
    </source>
</evidence>
<feature type="region of interest" description="Disordered" evidence="2">
    <location>
        <begin position="625"/>
        <end position="650"/>
    </location>
</feature>
<dbReference type="GeneTree" id="ENSGT00950000183043"/>
<name>A0A8C6GD19_MUSSI</name>
<evidence type="ECO:0000256" key="3">
    <source>
        <dbReference type="SAM" id="Phobius"/>
    </source>
</evidence>
<reference evidence="4" key="2">
    <citation type="submission" date="2025-09" db="UniProtKB">
        <authorList>
            <consortium name="Ensembl"/>
        </authorList>
    </citation>
    <scope>IDENTIFICATION</scope>
</reference>
<feature type="transmembrane region" description="Helical" evidence="3">
    <location>
        <begin position="21"/>
        <end position="42"/>
    </location>
</feature>
<accession>A0A8C6GD19</accession>
<keyword evidence="3" id="KW-0812">Transmembrane</keyword>
<keyword evidence="3" id="KW-1133">Transmembrane helix</keyword>
<protein>
    <submittedName>
        <fullName evidence="4">Uncharacterized protein</fullName>
    </submittedName>
</protein>
<feature type="region of interest" description="Disordered" evidence="2">
    <location>
        <begin position="511"/>
        <end position="541"/>
    </location>
</feature>
<proteinExistence type="inferred from homology"/>
<keyword evidence="5" id="KW-1185">Reference proteome</keyword>
<organism evidence="4 5">
    <name type="scientific">Mus spicilegus</name>
    <name type="common">Mound-building mouse</name>
    <dbReference type="NCBI Taxonomy" id="10103"/>
    <lineage>
        <taxon>Eukaryota</taxon>
        <taxon>Metazoa</taxon>
        <taxon>Chordata</taxon>
        <taxon>Craniata</taxon>
        <taxon>Vertebrata</taxon>
        <taxon>Euteleostomi</taxon>
        <taxon>Mammalia</taxon>
        <taxon>Eutheria</taxon>
        <taxon>Euarchontoglires</taxon>
        <taxon>Glires</taxon>
        <taxon>Rodentia</taxon>
        <taxon>Myomorpha</taxon>
        <taxon>Muroidea</taxon>
        <taxon>Muridae</taxon>
        <taxon>Murinae</taxon>
        <taxon>Mus</taxon>
        <taxon>Mus</taxon>
    </lineage>
</organism>
<feature type="region of interest" description="Disordered" evidence="2">
    <location>
        <begin position="415"/>
        <end position="437"/>
    </location>
</feature>
<feature type="compositionally biased region" description="Basic and acidic residues" evidence="2">
    <location>
        <begin position="740"/>
        <end position="756"/>
    </location>
</feature>
<dbReference type="Ensembl" id="ENSMSIT00000005007.1">
    <property type="protein sequence ID" value="ENSMSIP00000003944.1"/>
    <property type="gene ID" value="ENSMSIG00000003655.1"/>
</dbReference>
<dbReference type="AlphaFoldDB" id="A0A8C6GD19"/>
<dbReference type="Proteomes" id="UP000694415">
    <property type="component" value="Unplaced"/>
</dbReference>
<evidence type="ECO:0000256" key="2">
    <source>
        <dbReference type="SAM" id="MobiDB-lite"/>
    </source>
</evidence>
<keyword evidence="3" id="KW-0472">Membrane</keyword>
<feature type="region of interest" description="Disordered" evidence="2">
    <location>
        <begin position="727"/>
        <end position="756"/>
    </location>
</feature>
<comment type="similarity">
    <text evidence="1">Belongs to the SPATA31 family.</text>
</comment>
<dbReference type="PANTHER" id="PTHR21859:SF53">
    <property type="entry name" value="GENE 597-RELATED"/>
    <property type="match status" value="1"/>
</dbReference>
<reference evidence="4" key="1">
    <citation type="submission" date="2025-08" db="UniProtKB">
        <authorList>
            <consortium name="Ensembl"/>
        </authorList>
    </citation>
    <scope>IDENTIFICATION</scope>
</reference>